<protein>
    <submittedName>
        <fullName evidence="14">Cation:proton antiporter</fullName>
    </submittedName>
</protein>
<dbReference type="InterPro" id="IPR007182">
    <property type="entry name" value="MnhB"/>
</dbReference>
<dbReference type="AlphaFoldDB" id="A0A291GKH5"/>
<evidence type="ECO:0000313" key="15">
    <source>
        <dbReference type="Proteomes" id="UP000218165"/>
    </source>
</evidence>
<keyword evidence="6 9" id="KW-0472">Membrane</keyword>
<feature type="domain" description="NADH:quinone oxidoreductase/Mrp antiporter transmembrane" evidence="10">
    <location>
        <begin position="132"/>
        <end position="411"/>
    </location>
</feature>
<feature type="transmembrane region" description="Helical" evidence="9">
    <location>
        <begin position="786"/>
        <end position="803"/>
    </location>
</feature>
<evidence type="ECO:0000256" key="4">
    <source>
        <dbReference type="ARBA" id="ARBA00022692"/>
    </source>
</evidence>
<feature type="transmembrane region" description="Helical" evidence="9">
    <location>
        <begin position="607"/>
        <end position="627"/>
    </location>
</feature>
<proteinExistence type="predicted"/>
<evidence type="ECO:0000256" key="7">
    <source>
        <dbReference type="RuleBase" id="RU000320"/>
    </source>
</evidence>
<feature type="transmembrane region" description="Helical" evidence="9">
    <location>
        <begin position="534"/>
        <end position="559"/>
    </location>
</feature>
<dbReference type="EMBL" id="CP023563">
    <property type="protein sequence ID" value="ATG50688.1"/>
    <property type="molecule type" value="Genomic_DNA"/>
</dbReference>
<comment type="subcellular location">
    <subcellularLocation>
        <location evidence="1">Cell membrane</location>
        <topology evidence="1">Multi-pass membrane protein</topology>
    </subcellularLocation>
    <subcellularLocation>
        <location evidence="7">Membrane</location>
        <topology evidence="7">Multi-pass membrane protein</topology>
    </subcellularLocation>
</comment>
<feature type="compositionally biased region" description="Basic and acidic residues" evidence="8">
    <location>
        <begin position="1023"/>
        <end position="1033"/>
    </location>
</feature>
<feature type="transmembrane region" description="Helical" evidence="9">
    <location>
        <begin position="246"/>
        <end position="265"/>
    </location>
</feature>
<dbReference type="KEGG" id="brz:CFK38_03500"/>
<evidence type="ECO:0000259" key="11">
    <source>
        <dbReference type="Pfam" id="PF04039"/>
    </source>
</evidence>
<feature type="transmembrane region" description="Helical" evidence="9">
    <location>
        <begin position="948"/>
        <end position="970"/>
    </location>
</feature>
<accession>A0A291GKH5</accession>
<feature type="transmembrane region" description="Helical" evidence="9">
    <location>
        <begin position="113"/>
        <end position="131"/>
    </location>
</feature>
<feature type="transmembrane region" description="Helical" evidence="9">
    <location>
        <begin position="847"/>
        <end position="869"/>
    </location>
</feature>
<feature type="domain" description="MrpA C-terminal/MbhE" evidence="13">
    <location>
        <begin position="721"/>
        <end position="804"/>
    </location>
</feature>
<keyword evidence="15" id="KW-1185">Reference proteome</keyword>
<dbReference type="NCBIfam" id="NF009290">
    <property type="entry name" value="PRK12650.1"/>
    <property type="match status" value="1"/>
</dbReference>
<feature type="transmembrane region" description="Helical" evidence="9">
    <location>
        <begin position="137"/>
        <end position="155"/>
    </location>
</feature>
<evidence type="ECO:0000256" key="9">
    <source>
        <dbReference type="SAM" id="Phobius"/>
    </source>
</evidence>
<evidence type="ECO:0000313" key="14">
    <source>
        <dbReference type="EMBL" id="ATG50688.1"/>
    </source>
</evidence>
<dbReference type="InterPro" id="IPR025383">
    <property type="entry name" value="MrpA_C/MbhD"/>
</dbReference>
<feature type="transmembrane region" description="Helical" evidence="9">
    <location>
        <begin position="35"/>
        <end position="57"/>
    </location>
</feature>
<gene>
    <name evidence="14" type="ORF">CFK38_03500</name>
</gene>
<reference evidence="15" key="1">
    <citation type="submission" date="2017-09" db="EMBL/GenBank/DDBJ databases">
        <title>Brachybacterium sp. VM2412.</title>
        <authorList>
            <person name="Tak E.J."/>
            <person name="Bae J.-W."/>
        </authorList>
    </citation>
    <scope>NUCLEOTIDE SEQUENCE [LARGE SCALE GENOMIC DNA]</scope>
    <source>
        <strain evidence="15">VM2412</strain>
    </source>
</reference>
<feature type="transmembrane region" description="Helical" evidence="9">
    <location>
        <begin position="639"/>
        <end position="656"/>
    </location>
</feature>
<evidence type="ECO:0000256" key="8">
    <source>
        <dbReference type="SAM" id="MobiDB-lite"/>
    </source>
</evidence>
<feature type="domain" description="MrpA C-terminal/MbhD" evidence="12">
    <location>
        <begin position="647"/>
        <end position="712"/>
    </location>
</feature>
<dbReference type="InterPro" id="IPR001750">
    <property type="entry name" value="ND/Mrp_TM"/>
</dbReference>
<feature type="transmembrane region" description="Helical" evidence="9">
    <location>
        <begin position="371"/>
        <end position="390"/>
    </location>
</feature>
<name>A0A291GKH5_9MICO</name>
<dbReference type="GO" id="GO:0005886">
    <property type="term" value="C:plasma membrane"/>
    <property type="evidence" value="ECO:0007669"/>
    <property type="project" value="UniProtKB-SubCell"/>
</dbReference>
<feature type="transmembrane region" description="Helical" evidence="9">
    <location>
        <begin position="271"/>
        <end position="295"/>
    </location>
</feature>
<dbReference type="PRINTS" id="PR01434">
    <property type="entry name" value="NADHDHGNASE5"/>
</dbReference>
<feature type="transmembrane region" description="Helical" evidence="9">
    <location>
        <begin position="326"/>
        <end position="350"/>
    </location>
</feature>
<dbReference type="InterPro" id="IPR046806">
    <property type="entry name" value="MrpA_C/MbhE"/>
</dbReference>
<feature type="transmembrane region" description="Helical" evidence="9">
    <location>
        <begin position="302"/>
        <end position="320"/>
    </location>
</feature>
<feature type="transmembrane region" description="Helical" evidence="9">
    <location>
        <begin position="167"/>
        <end position="189"/>
    </location>
</feature>
<keyword evidence="4 7" id="KW-0812">Transmembrane</keyword>
<dbReference type="OrthoDB" id="9811798at2"/>
<feature type="transmembrane region" description="Helical" evidence="9">
    <location>
        <begin position="726"/>
        <end position="745"/>
    </location>
</feature>
<dbReference type="InterPro" id="IPR050616">
    <property type="entry name" value="CPA3_Na-H_Antiporter_A"/>
</dbReference>
<evidence type="ECO:0000256" key="3">
    <source>
        <dbReference type="ARBA" id="ARBA00022475"/>
    </source>
</evidence>
<keyword evidence="3" id="KW-1003">Cell membrane</keyword>
<evidence type="ECO:0000256" key="6">
    <source>
        <dbReference type="ARBA" id="ARBA00023136"/>
    </source>
</evidence>
<evidence type="ECO:0000259" key="13">
    <source>
        <dbReference type="Pfam" id="PF20501"/>
    </source>
</evidence>
<feature type="transmembrane region" description="Helical" evidence="9">
    <location>
        <begin position="77"/>
        <end position="101"/>
    </location>
</feature>
<feature type="transmembrane region" description="Helical" evidence="9">
    <location>
        <begin position="492"/>
        <end position="514"/>
    </location>
</feature>
<organism evidence="14 15">
    <name type="scientific">Brachybacterium vulturis</name>
    <dbReference type="NCBI Taxonomy" id="2017484"/>
    <lineage>
        <taxon>Bacteria</taxon>
        <taxon>Bacillati</taxon>
        <taxon>Actinomycetota</taxon>
        <taxon>Actinomycetes</taxon>
        <taxon>Micrococcales</taxon>
        <taxon>Dermabacteraceae</taxon>
        <taxon>Brachybacterium</taxon>
    </lineage>
</organism>
<dbReference type="PANTHER" id="PTHR43373">
    <property type="entry name" value="NA(+)/H(+) ANTIPORTER SUBUNIT"/>
    <property type="match status" value="1"/>
</dbReference>
<evidence type="ECO:0000259" key="10">
    <source>
        <dbReference type="Pfam" id="PF00361"/>
    </source>
</evidence>
<keyword evidence="5 9" id="KW-1133">Transmembrane helix</keyword>
<dbReference type="Pfam" id="PF20501">
    <property type="entry name" value="MbhE"/>
    <property type="match status" value="1"/>
</dbReference>
<dbReference type="Pfam" id="PF04039">
    <property type="entry name" value="MnhB"/>
    <property type="match status" value="1"/>
</dbReference>
<feature type="transmembrane region" description="Helical" evidence="9">
    <location>
        <begin position="663"/>
        <end position="682"/>
    </location>
</feature>
<feature type="transmembrane region" description="Helical" evidence="9">
    <location>
        <begin position="907"/>
        <end position="928"/>
    </location>
</feature>
<feature type="transmembrane region" description="Helical" evidence="9">
    <location>
        <begin position="6"/>
        <end position="23"/>
    </location>
</feature>
<keyword evidence="2" id="KW-0813">Transport</keyword>
<evidence type="ECO:0000256" key="2">
    <source>
        <dbReference type="ARBA" id="ARBA00022448"/>
    </source>
</evidence>
<dbReference type="PANTHER" id="PTHR43373:SF1">
    <property type="entry name" value="NA(+)_H(+) ANTIPORTER SUBUNIT A"/>
    <property type="match status" value="1"/>
</dbReference>
<feature type="transmembrane region" description="Helical" evidence="9">
    <location>
        <begin position="875"/>
        <end position="895"/>
    </location>
</feature>
<evidence type="ECO:0000259" key="12">
    <source>
        <dbReference type="Pfam" id="PF13244"/>
    </source>
</evidence>
<feature type="transmembrane region" description="Helical" evidence="9">
    <location>
        <begin position="688"/>
        <end position="706"/>
    </location>
</feature>
<dbReference type="Proteomes" id="UP000218165">
    <property type="component" value="Chromosome"/>
</dbReference>
<feature type="transmembrane region" description="Helical" evidence="9">
    <location>
        <begin position="209"/>
        <end position="234"/>
    </location>
</feature>
<feature type="domain" description="Na+/H+ antiporter MnhB subunit-related protein" evidence="11">
    <location>
        <begin position="849"/>
        <end position="964"/>
    </location>
</feature>
<dbReference type="Pfam" id="PF00361">
    <property type="entry name" value="Proton_antipo_M"/>
    <property type="match status" value="1"/>
</dbReference>
<feature type="region of interest" description="Disordered" evidence="8">
    <location>
        <begin position="975"/>
        <end position="1033"/>
    </location>
</feature>
<dbReference type="Pfam" id="PF13244">
    <property type="entry name" value="MbhD"/>
    <property type="match status" value="1"/>
</dbReference>
<evidence type="ECO:0000256" key="5">
    <source>
        <dbReference type="ARBA" id="ARBA00022989"/>
    </source>
</evidence>
<dbReference type="RefSeq" id="WP_096801828.1">
    <property type="nucleotide sequence ID" value="NZ_CP023563.1"/>
</dbReference>
<sequence>MLTVSVLWTLLILVATVAITPVLDRVLGRSACWVLAGLYLVATAALVPAAAAVLGGTHEDSLTAFSVPWAGQWGIDFALRADGVGIVFAMIALVIGAVVLAYSARYLDPGPQLSFSLVMAVFTLSMVVLVLADDLVLLFVAWELTSIASFLLIARSGRNGQAASMRTLLITFLGGLTLLAAVSLMVLRLGTASVSEVLTADVWTTDPAFTTLIAVLVAVAACTKSAQFPFHVWLPDAMAAATPVSAYLHAAAVVKAGIFLLLRFSPAFHDVIAWNVLLITAGLVTAFVGGVLALQQPDLKKLMAYSTVSQLGLIVTLIGVGTEVAILAAVLHTIAHALFKSGLFMMVGVIDHAVHTRELRRMPALARALPGSFVVTLLGCMSMAGLPPMLGFASKESLLTGALSVEGGAWAGWVVALGIGGASVLTFAYCAKIVLGAFIDGRDEAALARADAAADGAGAASAGGVSAGTAPGGTDATGATIRAADAHRPGALLLWPAALPILAGLPLAVFVGVLDTPVGRAVEAALGGEHHPHLALWHGLTPELGITAAVIVAGILFILGRRRLLPLLEAHPFPIDGARALTAVDVLAERLARVLVRPIASDEPMRHLGAVLVFFAAVVLGALVVLTGGLPPLTEGMNQPLDVVLLVLMTAAVITLCTRRDRLGAAVTLSAIGILATVQILVLGAPDVALTQLLVEALTIIIIMLVLQRLPRGFLATARPRRRGALVVAVLMGLASGAGMFLFMGRRGRSDVAEYYIAHAEEISGGHNIVNVILVEFRALDTLGELSVLGMAGVAIVALISSVRHRFIDPSDIAEAETAADEEHTPALREEGTSAHRAIRSAWGNAAALQLMVRVTAPILVIISAVLFLRGHNAPGGGFIAALVGSAIVALLYLSTSKDRQIGPPRLPLLLIGGGVATALGAGFLGFLRSGFLEPLHGEVLGVALTSAMIFDLGVYLAVLGLVMIAVNLLGASATAGASPDEGTRERTDEAVEGELPGPLETTRGEPAPRRRRVGVATAHLDSGIEPKEVGRR</sequence>
<evidence type="ECO:0000256" key="1">
    <source>
        <dbReference type="ARBA" id="ARBA00004651"/>
    </source>
</evidence>
<feature type="transmembrane region" description="Helical" evidence="9">
    <location>
        <begin position="410"/>
        <end position="431"/>
    </location>
</feature>